<feature type="compositionally biased region" description="Basic and acidic residues" evidence="1">
    <location>
        <begin position="160"/>
        <end position="174"/>
    </location>
</feature>
<dbReference type="GO" id="GO:0003924">
    <property type="term" value="F:GTPase activity"/>
    <property type="evidence" value="ECO:0007669"/>
    <property type="project" value="InterPro"/>
</dbReference>
<dbReference type="SUPFAM" id="SSF50729">
    <property type="entry name" value="PH domain-like"/>
    <property type="match status" value="1"/>
</dbReference>
<dbReference type="InterPro" id="IPR003130">
    <property type="entry name" value="GED"/>
</dbReference>
<dbReference type="Pfam" id="PF00169">
    <property type="entry name" value="PH"/>
    <property type="match status" value="1"/>
</dbReference>
<evidence type="ECO:0000256" key="1">
    <source>
        <dbReference type="SAM" id="MobiDB-lite"/>
    </source>
</evidence>
<dbReference type="IntAct" id="A0A1D6Q9Y4">
    <property type="interactions" value="1"/>
</dbReference>
<dbReference type="EMBL" id="CM000780">
    <property type="protein sequence ID" value="AQK55173.1"/>
    <property type="molecule type" value="Genomic_DNA"/>
</dbReference>
<dbReference type="AlphaFoldDB" id="A0A1D6Q9Y4"/>
<dbReference type="FunFam" id="2.30.29.30:FF:000212">
    <property type="entry name" value="Dynamin-2A"/>
    <property type="match status" value="1"/>
</dbReference>
<accession>A0A1D6Q9Y4</accession>
<feature type="compositionally biased region" description="Basic and acidic residues" evidence="1">
    <location>
        <begin position="119"/>
        <end position="140"/>
    </location>
</feature>
<sequence>MKRIVLEADGYQPYLISPEKGLRSLKKGVLEKAKEPSRLCVEEVHRVLLDIVNAAANATPGLGRYPPFKREVIAIASNALDAFKIDAKKMVVALVDMERAFVPPQHFIRLVQRRMERQRREDELKNNRASKKGQDAEQFKMNRASSPQTVSDEGGGNLKSMKDKSNQQDKDTKEGPNLQVAGPGGEITADLCVTLKRSAKNNEWSKRWFVLNEKSGKLGYTKKQEERHFRGVIVLEECNLVEIEEEEISKSSKDSKKANGQDKGPSLVFKITNRVAYKSVLKSLFLYVIWGDTMTRRPADPEEELRWMSQEVRGYVEAVLNSFAANVPKALVLCQVEKSKEDMLNQLYSSIRRSLLNLQSSFTLHKAMQRSKNYSKKTTMLNVGGKNMKNNHPSYQSSLASSAFMTIEQLHMRTIVLELRVAHGLLATLVRTGSPPSTRQQMSLLTGPVHSMRQGQEVLIEADAMKMGMPPLAADAHLTGYHRHHQVGGDTKYVDCSLPVTNQHHMLLPGSHPLQILVEVHIWDQRTESLLEDVDGRCISREPKLFIES</sequence>
<dbReference type="InterPro" id="IPR000375">
    <property type="entry name" value="Dynamin_stalk"/>
</dbReference>
<organism evidence="2">
    <name type="scientific">Zea mays</name>
    <name type="common">Maize</name>
    <dbReference type="NCBI Taxonomy" id="4577"/>
    <lineage>
        <taxon>Eukaryota</taxon>
        <taxon>Viridiplantae</taxon>
        <taxon>Streptophyta</taxon>
        <taxon>Embryophyta</taxon>
        <taxon>Tracheophyta</taxon>
        <taxon>Spermatophyta</taxon>
        <taxon>Magnoliopsida</taxon>
        <taxon>Liliopsida</taxon>
        <taxon>Poales</taxon>
        <taxon>Poaceae</taxon>
        <taxon>PACMAD clade</taxon>
        <taxon>Panicoideae</taxon>
        <taxon>Andropogonodae</taxon>
        <taxon>Andropogoneae</taxon>
        <taxon>Tripsacinae</taxon>
        <taxon>Zea</taxon>
    </lineage>
</organism>
<dbReference type="Pfam" id="PF01031">
    <property type="entry name" value="Dynamin_M"/>
    <property type="match status" value="1"/>
</dbReference>
<dbReference type="PROSITE" id="PS50003">
    <property type="entry name" value="PH_DOMAIN"/>
    <property type="match status" value="1"/>
</dbReference>
<dbReference type="InterPro" id="IPR001849">
    <property type="entry name" value="PH_domain"/>
</dbReference>
<reference evidence="2" key="1">
    <citation type="submission" date="2015-12" db="EMBL/GenBank/DDBJ databases">
        <title>Update maize B73 reference genome by single molecule sequencing technologies.</title>
        <authorList>
            <consortium name="Maize Genome Sequencing Project"/>
            <person name="Ware D."/>
        </authorList>
    </citation>
    <scope>NUCLEOTIDE SEQUENCE</scope>
    <source>
        <tissue evidence="2">Seedling</tissue>
    </source>
</reference>
<evidence type="ECO:0000313" key="2">
    <source>
        <dbReference type="EMBL" id="AQK55173.1"/>
    </source>
</evidence>
<dbReference type="InParanoid" id="A0A1D6Q9Y4"/>
<dbReference type="Gene3D" id="1.20.120.1240">
    <property type="entry name" value="Dynamin, middle domain"/>
    <property type="match status" value="1"/>
</dbReference>
<protein>
    <submittedName>
        <fullName evidence="2">Dynamin-2A</fullName>
    </submittedName>
</protein>
<dbReference type="PANTHER" id="PTHR11566:SF57">
    <property type="entry name" value="DYNAMIN-2B"/>
    <property type="match status" value="1"/>
</dbReference>
<dbReference type="Pfam" id="PF02212">
    <property type="entry name" value="GED"/>
    <property type="match status" value="1"/>
</dbReference>
<name>A0A1D6Q9Y4_MAIZE</name>
<dbReference type="GO" id="GO:0005525">
    <property type="term" value="F:GTP binding"/>
    <property type="evidence" value="ECO:0007669"/>
    <property type="project" value="InterPro"/>
</dbReference>
<gene>
    <name evidence="2" type="ORF">ZEAMMB73_Zm00001d051815</name>
</gene>
<dbReference type="InterPro" id="IPR022812">
    <property type="entry name" value="Dynamin"/>
</dbReference>
<proteinExistence type="predicted"/>
<dbReference type="InterPro" id="IPR011993">
    <property type="entry name" value="PH-like_dom_sf"/>
</dbReference>
<dbReference type="PANTHER" id="PTHR11566">
    <property type="entry name" value="DYNAMIN"/>
    <property type="match status" value="1"/>
</dbReference>
<dbReference type="Gene3D" id="2.30.29.30">
    <property type="entry name" value="Pleckstrin-homology domain (PH domain)/Phosphotyrosine-binding domain (PTB)"/>
    <property type="match status" value="1"/>
</dbReference>
<feature type="region of interest" description="Disordered" evidence="1">
    <location>
        <begin position="119"/>
        <end position="183"/>
    </location>
</feature>
<dbReference type="ExpressionAtlas" id="A0A1D6Q9Y4">
    <property type="expression patterns" value="baseline"/>
</dbReference>
<dbReference type="STRING" id="4577.A0A1D6Q9Y4"/>